<reference evidence="2" key="1">
    <citation type="journal article" date="2020" name="Nature">
        <title>Giant virus diversity and host interactions through global metagenomics.</title>
        <authorList>
            <person name="Schulz F."/>
            <person name="Roux S."/>
            <person name="Paez-Espino D."/>
            <person name="Jungbluth S."/>
            <person name="Walsh D.A."/>
            <person name="Denef V.J."/>
            <person name="McMahon K.D."/>
            <person name="Konstantinidis K.T."/>
            <person name="Eloe-Fadrosh E.A."/>
            <person name="Kyrpides N.C."/>
            <person name="Woyke T."/>
        </authorList>
    </citation>
    <scope>NUCLEOTIDE SEQUENCE</scope>
    <source>
        <strain evidence="2">GVMAG-S-3300013006-138</strain>
    </source>
</reference>
<protein>
    <submittedName>
        <fullName evidence="2">Uncharacterized protein</fullName>
    </submittedName>
</protein>
<proteinExistence type="predicted"/>
<evidence type="ECO:0000313" key="2">
    <source>
        <dbReference type="EMBL" id="QHU18425.1"/>
    </source>
</evidence>
<organism evidence="2">
    <name type="scientific">viral metagenome</name>
    <dbReference type="NCBI Taxonomy" id="1070528"/>
    <lineage>
        <taxon>unclassified sequences</taxon>
        <taxon>metagenomes</taxon>
        <taxon>organismal metagenomes</taxon>
    </lineage>
</organism>
<name>A0A6C0KKD6_9ZZZZ</name>
<dbReference type="AlphaFoldDB" id="A0A6C0KKD6"/>
<evidence type="ECO:0000256" key="1">
    <source>
        <dbReference type="SAM" id="MobiDB-lite"/>
    </source>
</evidence>
<accession>A0A6C0KKD6</accession>
<feature type="region of interest" description="Disordered" evidence="1">
    <location>
        <begin position="1"/>
        <end position="44"/>
    </location>
</feature>
<dbReference type="EMBL" id="MN740931">
    <property type="protein sequence ID" value="QHU18425.1"/>
    <property type="molecule type" value="Genomic_DNA"/>
</dbReference>
<feature type="region of interest" description="Disordered" evidence="1">
    <location>
        <begin position="209"/>
        <end position="239"/>
    </location>
</feature>
<sequence>MAAIPQNPRQNPPWSGPTGPTSKIIANTRQPLEQPESYPFTPADNPDLFPPVCIRSHWDAEQIIRRTLPHSKRPIATPLDPRPWTKVCLTYTTSADFEDAPRPSDDVVFPSGGSVYPPTRYRESIDKESLLRRLDRPLGTCERSQYIPPRTGDMYRPNATVEERGPQNDRFVEELAFPKACMRTSDYDCRVNTEKEAWERSPRLFNNTTKQDRYSVSRPDLAQPRLTASVRPTGMVQLS</sequence>
<feature type="compositionally biased region" description="Polar residues" evidence="1">
    <location>
        <begin position="16"/>
        <end position="31"/>
    </location>
</feature>